<dbReference type="PANTHER" id="PTHR47073">
    <property type="entry name" value="PROTEIN ANTI-SILENCING 1"/>
    <property type="match status" value="1"/>
</dbReference>
<dbReference type="PANTHER" id="PTHR47073:SF2">
    <property type="entry name" value="PROTEIN ANTI-SILENCING 1"/>
    <property type="match status" value="1"/>
</dbReference>
<feature type="compositionally biased region" description="Basic and acidic residues" evidence="1">
    <location>
        <begin position="467"/>
        <end position="488"/>
    </location>
</feature>
<organism evidence="3 4">
    <name type="scientific">Carpinus fangiana</name>
    <dbReference type="NCBI Taxonomy" id="176857"/>
    <lineage>
        <taxon>Eukaryota</taxon>
        <taxon>Viridiplantae</taxon>
        <taxon>Streptophyta</taxon>
        <taxon>Embryophyta</taxon>
        <taxon>Tracheophyta</taxon>
        <taxon>Spermatophyta</taxon>
        <taxon>Magnoliopsida</taxon>
        <taxon>eudicotyledons</taxon>
        <taxon>Gunneridae</taxon>
        <taxon>Pentapetalae</taxon>
        <taxon>rosids</taxon>
        <taxon>fabids</taxon>
        <taxon>Fagales</taxon>
        <taxon>Betulaceae</taxon>
        <taxon>Carpinus</taxon>
    </lineage>
</organism>
<gene>
    <name evidence="3" type="ORF">FH972_012213</name>
</gene>
<evidence type="ECO:0000256" key="1">
    <source>
        <dbReference type="SAM" id="MobiDB-lite"/>
    </source>
</evidence>
<sequence>MAEADGVENLEFEWGGKEGVGGEKKKAVKFYQSFTCNYELYDCVYLKAEQKEPYIGKLIEIREELDKTKAVKVLWFLRSSEILEYLAVEDTAENELLLASWDGECLATVVPLDTITGICNVVCTSKDSRNPQPSDEELRAADFIFYRAIDIRRCKILDEIGDKVAGIEVKFIFNRLDLRKPHIVLNLDSDKKGVGGNAVASNETEVPSKKNLSTEHTTLTSKGISIDTLGKEHADSNAALVKQKSSLREKPASTVGVKIAEMAQSNYKMENICSYASYQAKSRYKVGENTDSKASLDKRKSSLREHPSSSVGVESEVSKTNNRRDNIPSDNTTSRSEDDSIKCEGRVGNILVRQGKVGKVVLGFEKKVKSAKDCGEPLYRASKKAKFDSSVKVFYDKNEKSVHKLSVDLDGNDPKTLSTISVSEDKLRLKLAKDSQGAEKGPSKKPLDGKTKLSDGKRLKVSPRQSSDVDKKMEVTRRPDTDHRSDRF</sequence>
<dbReference type="EMBL" id="CM017325">
    <property type="protein sequence ID" value="KAE8055372.1"/>
    <property type="molecule type" value="Genomic_DNA"/>
</dbReference>
<evidence type="ECO:0000259" key="2">
    <source>
        <dbReference type="PROSITE" id="PS51038"/>
    </source>
</evidence>
<name>A0A5N6R358_9ROSI</name>
<dbReference type="OrthoDB" id="1896853at2759"/>
<keyword evidence="4" id="KW-1185">Reference proteome</keyword>
<dbReference type="FunFam" id="2.30.30.490:FF:000017">
    <property type="entry name" value="Bromo-adjacent homology (BAH) domain-containing protein"/>
    <property type="match status" value="1"/>
</dbReference>
<feature type="compositionally biased region" description="Basic and acidic residues" evidence="1">
    <location>
        <begin position="285"/>
        <end position="307"/>
    </location>
</feature>
<feature type="compositionally biased region" description="Basic and acidic residues" evidence="1">
    <location>
        <begin position="432"/>
        <end position="458"/>
    </location>
</feature>
<feature type="region of interest" description="Disordered" evidence="1">
    <location>
        <begin position="432"/>
        <end position="488"/>
    </location>
</feature>
<dbReference type="Gene3D" id="2.30.30.490">
    <property type="match status" value="1"/>
</dbReference>
<evidence type="ECO:0000313" key="3">
    <source>
        <dbReference type="EMBL" id="KAE8055372.1"/>
    </source>
</evidence>
<evidence type="ECO:0000313" key="4">
    <source>
        <dbReference type="Proteomes" id="UP000327013"/>
    </source>
</evidence>
<protein>
    <recommendedName>
        <fullName evidence="2">BAH domain-containing protein</fullName>
    </recommendedName>
</protein>
<dbReference type="Proteomes" id="UP000327013">
    <property type="component" value="Chromosome 5"/>
</dbReference>
<dbReference type="PROSITE" id="PS51038">
    <property type="entry name" value="BAH"/>
    <property type="match status" value="1"/>
</dbReference>
<dbReference type="InterPro" id="IPR001025">
    <property type="entry name" value="BAH_dom"/>
</dbReference>
<dbReference type="AlphaFoldDB" id="A0A5N6R358"/>
<accession>A0A5N6R358</accession>
<proteinExistence type="predicted"/>
<reference evidence="3 4" key="1">
    <citation type="submission" date="2019-06" db="EMBL/GenBank/DDBJ databases">
        <title>A chromosomal-level reference genome of Carpinus fangiana (Coryloideae, Betulaceae).</title>
        <authorList>
            <person name="Yang X."/>
            <person name="Wang Z."/>
            <person name="Zhang L."/>
            <person name="Hao G."/>
            <person name="Liu J."/>
            <person name="Yang Y."/>
        </authorList>
    </citation>
    <scope>NUCLEOTIDE SEQUENCE [LARGE SCALE GENOMIC DNA]</scope>
    <source>
        <strain evidence="3">Cfa_2016G</strain>
        <tissue evidence="3">Leaf</tissue>
    </source>
</reference>
<feature type="domain" description="BAH" evidence="2">
    <location>
        <begin position="36"/>
        <end position="160"/>
    </location>
</feature>
<dbReference type="GO" id="GO:0003723">
    <property type="term" value="F:RNA binding"/>
    <property type="evidence" value="ECO:0007669"/>
    <property type="project" value="TreeGrafter"/>
</dbReference>
<dbReference type="InterPro" id="IPR043151">
    <property type="entry name" value="BAH_sf"/>
</dbReference>
<feature type="region of interest" description="Disordered" evidence="1">
    <location>
        <begin position="284"/>
        <end position="340"/>
    </location>
</feature>
<dbReference type="GO" id="GO:0003682">
    <property type="term" value="F:chromatin binding"/>
    <property type="evidence" value="ECO:0007669"/>
    <property type="project" value="InterPro"/>
</dbReference>